<feature type="chain" id="PRO_5040157826" description="mannan endo-1,4-beta-mannosidase" evidence="10">
    <location>
        <begin position="22"/>
        <end position="370"/>
    </location>
</feature>
<proteinExistence type="inferred from homology"/>
<feature type="signal peptide" evidence="10">
    <location>
        <begin position="1"/>
        <end position="21"/>
    </location>
</feature>
<evidence type="ECO:0000256" key="4">
    <source>
        <dbReference type="ARBA" id="ARBA00012706"/>
    </source>
</evidence>
<evidence type="ECO:0000256" key="6">
    <source>
        <dbReference type="ARBA" id="ARBA00022729"/>
    </source>
</evidence>
<dbReference type="GO" id="GO:0016985">
    <property type="term" value="F:mannan endo-1,4-beta-mannosidase activity"/>
    <property type="evidence" value="ECO:0007669"/>
    <property type="project" value="UniProtKB-EC"/>
</dbReference>
<dbReference type="PANTHER" id="PTHR31451:SF39">
    <property type="entry name" value="MANNAN ENDO-1,4-BETA-MANNOSIDASE 1"/>
    <property type="match status" value="1"/>
</dbReference>
<comment type="catalytic activity">
    <reaction evidence="1">
        <text>Random hydrolysis of (1-&gt;4)-beta-D-mannosidic linkages in mannans, galactomannans and glucomannans.</text>
        <dbReference type="EC" id="3.2.1.78"/>
    </reaction>
</comment>
<keyword evidence="6 10" id="KW-0732">Signal</keyword>
<evidence type="ECO:0000256" key="1">
    <source>
        <dbReference type="ARBA" id="ARBA00001678"/>
    </source>
</evidence>
<keyword evidence="5" id="KW-0964">Secreted</keyword>
<dbReference type="GO" id="GO:0046355">
    <property type="term" value="P:mannan catabolic process"/>
    <property type="evidence" value="ECO:0007669"/>
    <property type="project" value="UniProtKB-ARBA"/>
</dbReference>
<evidence type="ECO:0000256" key="9">
    <source>
        <dbReference type="RuleBase" id="RU361153"/>
    </source>
</evidence>
<dbReference type="Pfam" id="PF00150">
    <property type="entry name" value="Cellulase"/>
    <property type="match status" value="1"/>
</dbReference>
<organism evidence="12 13">
    <name type="scientific">Phanerochaete sordida</name>
    <dbReference type="NCBI Taxonomy" id="48140"/>
    <lineage>
        <taxon>Eukaryota</taxon>
        <taxon>Fungi</taxon>
        <taxon>Dikarya</taxon>
        <taxon>Basidiomycota</taxon>
        <taxon>Agaricomycotina</taxon>
        <taxon>Agaricomycetes</taxon>
        <taxon>Polyporales</taxon>
        <taxon>Phanerochaetaceae</taxon>
        <taxon>Phanerochaete</taxon>
    </lineage>
</organism>
<comment type="similarity">
    <text evidence="3 9">Belongs to the glycosyl hydrolase 5 (cellulase A) family.</text>
</comment>
<dbReference type="InterPro" id="IPR045053">
    <property type="entry name" value="MAN-like"/>
</dbReference>
<reference evidence="12 13" key="1">
    <citation type="submission" date="2021-08" db="EMBL/GenBank/DDBJ databases">
        <title>Draft Genome Sequence of Phanerochaete sordida strain YK-624.</title>
        <authorList>
            <person name="Mori T."/>
            <person name="Dohra H."/>
            <person name="Suzuki T."/>
            <person name="Kawagishi H."/>
            <person name="Hirai H."/>
        </authorList>
    </citation>
    <scope>NUCLEOTIDE SEQUENCE [LARGE SCALE GENOMIC DNA]</scope>
    <source>
        <strain evidence="12 13">YK-624</strain>
    </source>
</reference>
<dbReference type="EMBL" id="BPQB01000084">
    <property type="protein sequence ID" value="GJE98214.1"/>
    <property type="molecule type" value="Genomic_DNA"/>
</dbReference>
<dbReference type="AlphaFoldDB" id="A0A9P3LL15"/>
<keyword evidence="8 9" id="KW-0326">Glycosidase</keyword>
<dbReference type="EC" id="3.2.1.78" evidence="4"/>
<dbReference type="OrthoDB" id="428177at2759"/>
<comment type="caution">
    <text evidence="12">The sequence shown here is derived from an EMBL/GenBank/DDBJ whole genome shotgun (WGS) entry which is preliminary data.</text>
</comment>
<dbReference type="Proteomes" id="UP000703269">
    <property type="component" value="Unassembled WGS sequence"/>
</dbReference>
<keyword evidence="13" id="KW-1185">Reference proteome</keyword>
<sequence>MLRAWLSASALVAALAAHSAAASFSFAGSNLYYAAGLYPQDRDTLLSGLQSAGMKVLRVWLDGQSETQKGTNIRPFPSLEPTQVCNGVASCYNDTVLERLDEWFLPARAHGIKLLISMHSYNALPGDVYGQTYGVTGFYEDADAQAAFDARLRHVLEHVHPTLGPWKDLDEYIFGFEAENEAMIGIDGTGAYIRAHQEWQCDRANTIRGELGSNEGILVLTGGESWVDESVQDGFLSCPTLDVISLHAYSPGDFNTTFLQTYIQRAQTAGKKLLMEEWGACYYDTDQNNCPSGDALPTATRNTNLQTWASEITAAGLPWLYWQVIPNADPHWGGDYEIGVNTDPSWSTLEAASLAALQAPAAFDFGPWLL</sequence>
<feature type="domain" description="Glycoside hydrolase family 5" evidence="11">
    <location>
        <begin position="41"/>
        <end position="326"/>
    </location>
</feature>
<dbReference type="InterPro" id="IPR001547">
    <property type="entry name" value="Glyco_hydro_5"/>
</dbReference>
<evidence type="ECO:0000259" key="11">
    <source>
        <dbReference type="Pfam" id="PF00150"/>
    </source>
</evidence>
<evidence type="ECO:0000256" key="10">
    <source>
        <dbReference type="SAM" id="SignalP"/>
    </source>
</evidence>
<keyword evidence="7 9" id="KW-0378">Hydrolase</keyword>
<evidence type="ECO:0000313" key="13">
    <source>
        <dbReference type="Proteomes" id="UP000703269"/>
    </source>
</evidence>
<evidence type="ECO:0000256" key="8">
    <source>
        <dbReference type="ARBA" id="ARBA00023295"/>
    </source>
</evidence>
<dbReference type="PANTHER" id="PTHR31451">
    <property type="match status" value="1"/>
</dbReference>
<dbReference type="InterPro" id="IPR017853">
    <property type="entry name" value="GH"/>
</dbReference>
<evidence type="ECO:0000256" key="5">
    <source>
        <dbReference type="ARBA" id="ARBA00022525"/>
    </source>
</evidence>
<comment type="subcellular location">
    <subcellularLocation>
        <location evidence="2">Secreted</location>
    </subcellularLocation>
</comment>
<protein>
    <recommendedName>
        <fullName evidence="4">mannan endo-1,4-beta-mannosidase</fullName>
        <ecNumber evidence="4">3.2.1.78</ecNumber>
    </recommendedName>
</protein>
<accession>A0A9P3LL15</accession>
<evidence type="ECO:0000256" key="3">
    <source>
        <dbReference type="ARBA" id="ARBA00005641"/>
    </source>
</evidence>
<dbReference type="SUPFAM" id="SSF51445">
    <property type="entry name" value="(Trans)glycosidases"/>
    <property type="match status" value="1"/>
</dbReference>
<evidence type="ECO:0000256" key="2">
    <source>
        <dbReference type="ARBA" id="ARBA00004613"/>
    </source>
</evidence>
<dbReference type="GO" id="GO:0005576">
    <property type="term" value="C:extracellular region"/>
    <property type="evidence" value="ECO:0007669"/>
    <property type="project" value="UniProtKB-SubCell"/>
</dbReference>
<evidence type="ECO:0000256" key="7">
    <source>
        <dbReference type="ARBA" id="ARBA00022801"/>
    </source>
</evidence>
<evidence type="ECO:0000313" key="12">
    <source>
        <dbReference type="EMBL" id="GJE98214.1"/>
    </source>
</evidence>
<gene>
    <name evidence="12" type="ORF">PsYK624_144380</name>
</gene>
<dbReference type="Gene3D" id="3.20.20.80">
    <property type="entry name" value="Glycosidases"/>
    <property type="match status" value="1"/>
</dbReference>
<name>A0A9P3LL15_9APHY</name>